<organism evidence="3 4">
    <name type="scientific">Candidatus Malacoplasma girerdii</name>
    <dbReference type="NCBI Taxonomy" id="1318617"/>
    <lineage>
        <taxon>Bacteria</taxon>
        <taxon>Bacillati</taxon>
        <taxon>Mycoplasmatota</taxon>
        <taxon>Mycoplasmoidales</taxon>
        <taxon>Mycoplasmoidaceae</taxon>
        <taxon>Malacoplasma</taxon>
    </lineage>
</organism>
<protein>
    <submittedName>
        <fullName evidence="3">4'-phosphopantetheinyl transferase</fullName>
    </submittedName>
</protein>
<sequence length="172" mass="20386">MKLTKNINLLIDTVYLIDLKVNKKSQHEKCSLFLKTLIKRKRVNFSISHSENYVAFIYSKNKIGIDIEKRNAKNNWSEIAFKKFIDDEKSYGKNCIHKFYSLWVRKEAIFKAVNDPNKTMFDFYAKKNPVNINNECFYFNKYLFPGFAFVTCSNVNSKFKLIKLNINDLYNS</sequence>
<dbReference type="HOGENOM" id="CLU_1552478_0_0_14"/>
<evidence type="ECO:0000259" key="2">
    <source>
        <dbReference type="Pfam" id="PF01648"/>
    </source>
</evidence>
<feature type="domain" description="4'-phosphopantetheinyl transferase" evidence="2">
    <location>
        <begin position="63"/>
        <end position="123"/>
    </location>
</feature>
<dbReference type="KEGG" id="mgj:MGM1_0400"/>
<dbReference type="EMBL" id="CP007711">
    <property type="protein sequence ID" value="AIV03427.1"/>
    <property type="molecule type" value="Genomic_DNA"/>
</dbReference>
<reference evidence="3 4" key="1">
    <citation type="journal article" date="2014" name="PLoS ONE">
        <title>An emerging Mycoplasma associated with trichomoniasis, vaginal infection and disease.</title>
        <authorList>
            <consortium name="Vaginal Microbiome Consortium"/>
            <person name="Fettweis J.M."/>
            <person name="Serrano M.G."/>
            <person name="Huang B."/>
            <person name="Brooks J.P."/>
            <person name="Glascock A.L."/>
            <person name="Sheth N.U."/>
            <person name="Strauss J.F.III."/>
            <person name="Jefferson K.K."/>
            <person name="Buck G.A."/>
        </authorList>
    </citation>
    <scope>NUCLEOTIDE SEQUENCE [LARGE SCALE GENOMIC DNA]</scope>
    <source>
        <strain evidence="3 4">VCU_M1</strain>
    </source>
</reference>
<dbReference type="GO" id="GO:0000287">
    <property type="term" value="F:magnesium ion binding"/>
    <property type="evidence" value="ECO:0007669"/>
    <property type="project" value="InterPro"/>
</dbReference>
<dbReference type="AlphaFoldDB" id="A0A097SS47"/>
<evidence type="ECO:0000313" key="3">
    <source>
        <dbReference type="EMBL" id="AIV03427.1"/>
    </source>
</evidence>
<keyword evidence="4" id="KW-1185">Reference proteome</keyword>
<dbReference type="Pfam" id="PF01648">
    <property type="entry name" value="ACPS"/>
    <property type="match status" value="1"/>
</dbReference>
<keyword evidence="1 3" id="KW-0808">Transferase</keyword>
<dbReference type="InterPro" id="IPR008278">
    <property type="entry name" value="4-PPantetheinyl_Trfase_dom"/>
</dbReference>
<dbReference type="SUPFAM" id="SSF56214">
    <property type="entry name" value="4'-phosphopantetheinyl transferase"/>
    <property type="match status" value="1"/>
</dbReference>
<proteinExistence type="predicted"/>
<dbReference type="Gene3D" id="3.90.470.20">
    <property type="entry name" value="4'-phosphopantetheinyl transferase domain"/>
    <property type="match status" value="1"/>
</dbReference>
<dbReference type="GO" id="GO:0008897">
    <property type="term" value="F:holo-[acyl-carrier-protein] synthase activity"/>
    <property type="evidence" value="ECO:0007669"/>
    <property type="project" value="InterPro"/>
</dbReference>
<name>A0A097SS47_9BACT</name>
<accession>A0A097SS47</accession>
<dbReference type="InterPro" id="IPR037143">
    <property type="entry name" value="4-PPantetheinyl_Trfase_dom_sf"/>
</dbReference>
<evidence type="ECO:0000256" key="1">
    <source>
        <dbReference type="ARBA" id="ARBA00022679"/>
    </source>
</evidence>
<dbReference type="STRING" id="1318617.MGM1_0400"/>
<gene>
    <name evidence="3" type="primary">sfp</name>
    <name evidence="3" type="ORF">MGM1_0400</name>
</gene>
<evidence type="ECO:0000313" key="4">
    <source>
        <dbReference type="Proteomes" id="UP000030066"/>
    </source>
</evidence>
<dbReference type="Proteomes" id="UP000030066">
    <property type="component" value="Chromosome"/>
</dbReference>